<reference evidence="3 4" key="1">
    <citation type="journal article" date="2019" name="Emerg. Microbes Infect.">
        <title>Comprehensive subspecies identification of 175 nontuberculous mycobacteria species based on 7547 genomic profiles.</title>
        <authorList>
            <person name="Matsumoto Y."/>
            <person name="Kinjo T."/>
            <person name="Motooka D."/>
            <person name="Nabeya D."/>
            <person name="Jung N."/>
            <person name="Uechi K."/>
            <person name="Horii T."/>
            <person name="Iida T."/>
            <person name="Fujita J."/>
            <person name="Nakamura S."/>
        </authorList>
    </citation>
    <scope>NUCLEOTIDE SEQUENCE [LARGE SCALE GENOMIC DNA]</scope>
    <source>
        <strain evidence="3 4">JCM 6375</strain>
    </source>
</reference>
<feature type="transmembrane region" description="Helical" evidence="1">
    <location>
        <begin position="32"/>
        <end position="49"/>
    </location>
</feature>
<dbReference type="Pfam" id="PF10708">
    <property type="entry name" value="DUF2510"/>
    <property type="match status" value="1"/>
</dbReference>
<gene>
    <name evidence="3" type="ORF">MMOR_13980</name>
</gene>
<name>A0AAD1H892_9MYCO</name>
<dbReference type="Proteomes" id="UP000466681">
    <property type="component" value="Chromosome"/>
</dbReference>
<dbReference type="AlphaFoldDB" id="A0AAD1H892"/>
<evidence type="ECO:0000256" key="1">
    <source>
        <dbReference type="SAM" id="Phobius"/>
    </source>
</evidence>
<feature type="domain" description="DUF2510" evidence="2">
    <location>
        <begin position="91"/>
        <end position="115"/>
    </location>
</feature>
<protein>
    <recommendedName>
        <fullName evidence="2">DUF2510 domain-containing protein</fullName>
    </recommendedName>
</protein>
<dbReference type="EMBL" id="AP022560">
    <property type="protein sequence ID" value="BBX00462.1"/>
    <property type="molecule type" value="Genomic_DNA"/>
</dbReference>
<keyword evidence="1" id="KW-0472">Membrane</keyword>
<evidence type="ECO:0000313" key="3">
    <source>
        <dbReference type="EMBL" id="BBX00462.1"/>
    </source>
</evidence>
<dbReference type="InterPro" id="IPR018929">
    <property type="entry name" value="DUF2510"/>
</dbReference>
<organism evidence="3 4">
    <name type="scientific">Mycolicibacterium moriokaense</name>
    <dbReference type="NCBI Taxonomy" id="39691"/>
    <lineage>
        <taxon>Bacteria</taxon>
        <taxon>Bacillati</taxon>
        <taxon>Actinomycetota</taxon>
        <taxon>Actinomycetes</taxon>
        <taxon>Mycobacteriales</taxon>
        <taxon>Mycobacteriaceae</taxon>
        <taxon>Mycolicibacterium</taxon>
    </lineage>
</organism>
<keyword evidence="1" id="KW-0812">Transmembrane</keyword>
<accession>A0AAD1H892</accession>
<proteinExistence type="predicted"/>
<keyword evidence="1" id="KW-1133">Transmembrane helix</keyword>
<dbReference type="RefSeq" id="WP_083153722.1">
    <property type="nucleotide sequence ID" value="NZ_AP022560.1"/>
</dbReference>
<sequence>MLYQQAGRPFWRRHRIVTGTAALITFWWLANGWYEAVAISAIVGLFLFVNHRRKALAIRDAGLRARADYEYRLSLAGDQRGVFGRYPPIQAGWFPDPQNRWQLRYFDGAMWTGYVVRR</sequence>
<dbReference type="KEGG" id="mmor:MMOR_13980"/>
<evidence type="ECO:0000313" key="4">
    <source>
        <dbReference type="Proteomes" id="UP000466681"/>
    </source>
</evidence>
<evidence type="ECO:0000259" key="2">
    <source>
        <dbReference type="Pfam" id="PF10708"/>
    </source>
</evidence>
<keyword evidence="4" id="KW-1185">Reference proteome</keyword>